<gene>
    <name evidence="5 7" type="primary">rplD</name>
    <name evidence="7" type="ORF">MGM1_0720</name>
</gene>
<evidence type="ECO:0000256" key="6">
    <source>
        <dbReference type="SAM" id="MobiDB-lite"/>
    </source>
</evidence>
<dbReference type="GO" id="GO:0003735">
    <property type="term" value="F:structural constituent of ribosome"/>
    <property type="evidence" value="ECO:0007669"/>
    <property type="project" value="InterPro"/>
</dbReference>
<dbReference type="GO" id="GO:0019843">
    <property type="term" value="F:rRNA binding"/>
    <property type="evidence" value="ECO:0007669"/>
    <property type="project" value="UniProtKB-UniRule"/>
</dbReference>
<dbReference type="eggNOG" id="COG0088">
    <property type="taxonomic scope" value="Bacteria"/>
</dbReference>
<dbReference type="NCBIfam" id="TIGR03953">
    <property type="entry name" value="rplD_bact"/>
    <property type="match status" value="1"/>
</dbReference>
<sequence length="210" mass="23424">MSNQVKLVNIQGEIVKECPFSASLITKKISKQAMFDAVVAENNAMRQGTHSTLTKAEVRGGGRKPFAQKHTGNARQGSIRNPQWVGGGIVFGPKPNRNYKNKVNKKVIHLAFKSALTLKLNDANIYLLESVKMAKPNTKMVSNFMKKLSLAKTKTLFVLANEQENLLKSIRNIDKANVKLFNQVSTKDIMNAKYVVMQLDAMENLGKVYK</sequence>
<evidence type="ECO:0000256" key="5">
    <source>
        <dbReference type="HAMAP-Rule" id="MF_01328"/>
    </source>
</evidence>
<dbReference type="STRING" id="1318617.MGM1_0720"/>
<dbReference type="Pfam" id="PF00573">
    <property type="entry name" value="Ribosomal_L4"/>
    <property type="match status" value="1"/>
</dbReference>
<comment type="function">
    <text evidence="5">One of the primary rRNA binding proteins, this protein initially binds near the 5'-end of the 23S rRNA. It is important during the early stages of 50S assembly. It makes multiple contacts with different domains of the 23S rRNA in the assembled 50S subunit and ribosome.</text>
</comment>
<dbReference type="InterPro" id="IPR023574">
    <property type="entry name" value="Ribosomal_uL4_dom_sf"/>
</dbReference>
<comment type="subunit">
    <text evidence="5">Part of the 50S ribosomal subunit.</text>
</comment>
<dbReference type="GO" id="GO:0006412">
    <property type="term" value="P:translation"/>
    <property type="evidence" value="ECO:0007669"/>
    <property type="project" value="UniProtKB-UniRule"/>
</dbReference>
<dbReference type="Proteomes" id="UP000030066">
    <property type="component" value="Chromosome"/>
</dbReference>
<dbReference type="HAMAP" id="MF_01328_B">
    <property type="entry name" value="Ribosomal_uL4_B"/>
    <property type="match status" value="1"/>
</dbReference>
<evidence type="ECO:0000256" key="1">
    <source>
        <dbReference type="ARBA" id="ARBA00010528"/>
    </source>
</evidence>
<evidence type="ECO:0000256" key="4">
    <source>
        <dbReference type="ARBA" id="ARBA00035244"/>
    </source>
</evidence>
<dbReference type="HOGENOM" id="CLU_041575_5_2_14"/>
<reference evidence="7 8" key="1">
    <citation type="journal article" date="2014" name="PLoS ONE">
        <title>An emerging Mycoplasma associated with trichomoniasis, vaginal infection and disease.</title>
        <authorList>
            <consortium name="Vaginal Microbiome Consortium"/>
            <person name="Fettweis J.M."/>
            <person name="Serrano M.G."/>
            <person name="Huang B."/>
            <person name="Brooks J.P."/>
            <person name="Glascock A.L."/>
            <person name="Sheth N.U."/>
            <person name="Strauss J.F.III."/>
            <person name="Jefferson K.K."/>
            <person name="Buck G.A."/>
        </authorList>
    </citation>
    <scope>NUCLEOTIDE SEQUENCE [LARGE SCALE GENOMIC DNA]</scope>
    <source>
        <strain evidence="7 8">VCU_M1</strain>
    </source>
</reference>
<dbReference type="PANTHER" id="PTHR10746">
    <property type="entry name" value="50S RIBOSOMAL PROTEIN L4"/>
    <property type="match status" value="1"/>
</dbReference>
<organism evidence="7 8">
    <name type="scientific">Candidatus Malacoplasma girerdii</name>
    <dbReference type="NCBI Taxonomy" id="1318617"/>
    <lineage>
        <taxon>Bacteria</taxon>
        <taxon>Bacillati</taxon>
        <taxon>Mycoplasmatota</taxon>
        <taxon>Mycoplasmoidales</taxon>
        <taxon>Mycoplasmoidaceae</taxon>
        <taxon>Malacoplasma</taxon>
    </lineage>
</organism>
<name>A0A097SS98_9BACT</name>
<protein>
    <recommendedName>
        <fullName evidence="4 5">Large ribosomal subunit protein uL4</fullName>
    </recommendedName>
</protein>
<evidence type="ECO:0000313" key="7">
    <source>
        <dbReference type="EMBL" id="AIV03459.1"/>
    </source>
</evidence>
<dbReference type="Gene3D" id="3.40.1370.10">
    <property type="match status" value="1"/>
</dbReference>
<keyword evidence="5" id="KW-0694">RNA-binding</keyword>
<feature type="compositionally biased region" description="Polar residues" evidence="6">
    <location>
        <begin position="70"/>
        <end position="81"/>
    </location>
</feature>
<accession>A0A097SS98</accession>
<evidence type="ECO:0000313" key="8">
    <source>
        <dbReference type="Proteomes" id="UP000030066"/>
    </source>
</evidence>
<keyword evidence="3 5" id="KW-0687">Ribonucleoprotein</keyword>
<dbReference type="AlphaFoldDB" id="A0A097SS98"/>
<proteinExistence type="inferred from homology"/>
<dbReference type="KEGG" id="mgj:MGM1_0720"/>
<evidence type="ECO:0000256" key="3">
    <source>
        <dbReference type="ARBA" id="ARBA00023274"/>
    </source>
</evidence>
<keyword evidence="8" id="KW-1185">Reference proteome</keyword>
<dbReference type="SUPFAM" id="SSF52166">
    <property type="entry name" value="Ribosomal protein L4"/>
    <property type="match status" value="1"/>
</dbReference>
<dbReference type="InterPro" id="IPR002136">
    <property type="entry name" value="Ribosomal_uL4"/>
</dbReference>
<dbReference type="GO" id="GO:1990904">
    <property type="term" value="C:ribonucleoprotein complex"/>
    <property type="evidence" value="ECO:0007669"/>
    <property type="project" value="UniProtKB-KW"/>
</dbReference>
<comment type="similarity">
    <text evidence="1 5">Belongs to the universal ribosomal protein uL4 family.</text>
</comment>
<dbReference type="GO" id="GO:0005840">
    <property type="term" value="C:ribosome"/>
    <property type="evidence" value="ECO:0007669"/>
    <property type="project" value="UniProtKB-KW"/>
</dbReference>
<dbReference type="PANTHER" id="PTHR10746:SF6">
    <property type="entry name" value="LARGE RIBOSOMAL SUBUNIT PROTEIN UL4M"/>
    <property type="match status" value="1"/>
</dbReference>
<comment type="function">
    <text evidence="5">Forms part of the polypeptide exit tunnel.</text>
</comment>
<evidence type="ECO:0000256" key="2">
    <source>
        <dbReference type="ARBA" id="ARBA00022980"/>
    </source>
</evidence>
<keyword evidence="5" id="KW-0699">rRNA-binding</keyword>
<feature type="region of interest" description="Disordered" evidence="6">
    <location>
        <begin position="56"/>
        <end position="81"/>
    </location>
</feature>
<dbReference type="InterPro" id="IPR013005">
    <property type="entry name" value="Ribosomal_uL4-like"/>
</dbReference>
<dbReference type="EMBL" id="CP007711">
    <property type="protein sequence ID" value="AIV03459.1"/>
    <property type="molecule type" value="Genomic_DNA"/>
</dbReference>
<keyword evidence="2 5" id="KW-0689">Ribosomal protein</keyword>